<feature type="chain" id="PRO_5020932717" description="Cyclophilin-like domain-containing protein" evidence="1">
    <location>
        <begin position="26"/>
        <end position="171"/>
    </location>
</feature>
<feature type="domain" description="Cyclophilin-like" evidence="2">
    <location>
        <begin position="59"/>
        <end position="169"/>
    </location>
</feature>
<evidence type="ECO:0000313" key="4">
    <source>
        <dbReference type="EMBL" id="TEA03033.1"/>
    </source>
</evidence>
<accession>A0A4R8SLC4</accession>
<evidence type="ECO:0000259" key="2">
    <source>
        <dbReference type="Pfam" id="PF18050"/>
    </source>
</evidence>
<evidence type="ECO:0000313" key="5">
    <source>
        <dbReference type="Proteomes" id="UP000294844"/>
    </source>
</evidence>
<feature type="signal peptide" evidence="1">
    <location>
        <begin position="1"/>
        <end position="25"/>
    </location>
</feature>
<dbReference type="PROSITE" id="PS51257">
    <property type="entry name" value="PROKAR_LIPOPROTEIN"/>
    <property type="match status" value="1"/>
</dbReference>
<name>A0A4R8SLC4_9MYCO</name>
<dbReference type="Proteomes" id="UP000295685">
    <property type="component" value="Unassembled WGS sequence"/>
</dbReference>
<dbReference type="Gene3D" id="2.40.100.20">
    <property type="match status" value="1"/>
</dbReference>
<evidence type="ECO:0000313" key="3">
    <source>
        <dbReference type="EMBL" id="TDZ98503.1"/>
    </source>
</evidence>
<dbReference type="Proteomes" id="UP000294844">
    <property type="component" value="Unassembled WGS sequence"/>
</dbReference>
<evidence type="ECO:0000256" key="1">
    <source>
        <dbReference type="SAM" id="SignalP"/>
    </source>
</evidence>
<dbReference type="EMBL" id="PECM01000009">
    <property type="protein sequence ID" value="TEA03033.1"/>
    <property type="molecule type" value="Genomic_DNA"/>
</dbReference>
<keyword evidence="5" id="KW-1185">Reference proteome</keyword>
<keyword evidence="1" id="KW-0732">Signal</keyword>
<dbReference type="InterPro" id="IPR041183">
    <property type="entry name" value="Cyclophilin-like"/>
</dbReference>
<dbReference type="SUPFAM" id="SSF50891">
    <property type="entry name" value="Cyclophilin-like"/>
    <property type="match status" value="1"/>
</dbReference>
<proteinExistence type="predicted"/>
<organism evidence="3 6">
    <name type="scientific">Mycobacteroides salmoniphilum</name>
    <dbReference type="NCBI Taxonomy" id="404941"/>
    <lineage>
        <taxon>Bacteria</taxon>
        <taxon>Bacillati</taxon>
        <taxon>Actinomycetota</taxon>
        <taxon>Actinomycetes</taxon>
        <taxon>Mycobacteriales</taxon>
        <taxon>Mycobacteriaceae</taxon>
        <taxon>Mycobacteroides</taxon>
    </lineage>
</organism>
<evidence type="ECO:0000313" key="6">
    <source>
        <dbReference type="Proteomes" id="UP000295685"/>
    </source>
</evidence>
<dbReference type="EMBL" id="PECK01000001">
    <property type="protein sequence ID" value="TDZ98503.1"/>
    <property type="molecule type" value="Genomic_DNA"/>
</dbReference>
<gene>
    <name evidence="4" type="ORF">CCUG60883_03657</name>
    <name evidence="3" type="ORF">CCUG60885_00373</name>
</gene>
<reference evidence="5 6" key="1">
    <citation type="journal article" date="2019" name="Sci. Rep.">
        <title>Extended insight into the Mycobacterium chelonae-abscessus complex through whole genome sequencing of Mycobacterium salmoniphilum outbreak and Mycobacterium salmoniphilum-like strains.</title>
        <authorList>
            <person name="Behra P.R.K."/>
            <person name="Das S."/>
            <person name="Pettersson B.M.F."/>
            <person name="Shirreff L."/>
            <person name="DuCote T."/>
            <person name="Jacobsson K.G."/>
            <person name="Ennis D.G."/>
            <person name="Kirsebom L.A."/>
        </authorList>
    </citation>
    <scope>NUCLEOTIDE SEQUENCE [LARGE SCALE GENOMIC DNA]</scope>
    <source>
        <strain evidence="4 5">CCUG 60883</strain>
        <strain evidence="3 6">CCUG 60885</strain>
    </source>
</reference>
<dbReference type="AlphaFoldDB" id="A0A4R8SLC4"/>
<sequence length="171" mass="18423" precursor="true">MSACGRLARTLVALWALAVIAAACASNTERGGGASSRPESLSVTDIQTTQESTVATIHIVIAGQTISAHLYDNPTARELAQRLPMTLTFRDFNRLEKIASLPEPLTTQGVPAGDDPEVADIGYYGPTQDLVLYYGDVGYWNGIVRVGQFDSNQLTLVQNQPDGFHVTIEND</sequence>
<comment type="caution">
    <text evidence="3">The sequence shown here is derived from an EMBL/GenBank/DDBJ whole genome shotgun (WGS) entry which is preliminary data.</text>
</comment>
<protein>
    <recommendedName>
        <fullName evidence="2">Cyclophilin-like domain-containing protein</fullName>
    </recommendedName>
</protein>
<dbReference type="InterPro" id="IPR029000">
    <property type="entry name" value="Cyclophilin-like_dom_sf"/>
</dbReference>
<dbReference type="Pfam" id="PF18050">
    <property type="entry name" value="Cyclophil_like2"/>
    <property type="match status" value="1"/>
</dbReference>